<dbReference type="Gene3D" id="3.40.228.10">
    <property type="entry name" value="Dimethylsulfoxide Reductase, domain 2"/>
    <property type="match status" value="1"/>
</dbReference>
<dbReference type="CDD" id="cd02775">
    <property type="entry name" value="MopB_CT"/>
    <property type="match status" value="1"/>
</dbReference>
<evidence type="ECO:0000256" key="4">
    <source>
        <dbReference type="ARBA" id="ARBA00023014"/>
    </source>
</evidence>
<dbReference type="PANTHER" id="PTHR43742">
    <property type="entry name" value="TRIMETHYLAMINE-N-OXIDE REDUCTASE"/>
    <property type="match status" value="1"/>
</dbReference>
<dbReference type="InterPro" id="IPR009010">
    <property type="entry name" value="Asp_de-COase-like_dom_sf"/>
</dbReference>
<proteinExistence type="inferred from homology"/>
<dbReference type="Proteomes" id="UP001494902">
    <property type="component" value="Unassembled WGS sequence"/>
</dbReference>
<feature type="region of interest" description="Disordered" evidence="5">
    <location>
        <begin position="1"/>
        <end position="24"/>
    </location>
</feature>
<dbReference type="Pfam" id="PF04879">
    <property type="entry name" value="Molybdop_Fe4S4"/>
    <property type="match status" value="1"/>
</dbReference>
<evidence type="ECO:0000256" key="3">
    <source>
        <dbReference type="ARBA" id="ARBA00023004"/>
    </source>
</evidence>
<dbReference type="Pfam" id="PF00384">
    <property type="entry name" value="Molybdopterin"/>
    <property type="match status" value="1"/>
</dbReference>
<keyword evidence="4" id="KW-0411">Iron-sulfur</keyword>
<accession>A0ABV1K5X5</accession>
<keyword evidence="2" id="KW-0479">Metal-binding</keyword>
<protein>
    <submittedName>
        <fullName evidence="7">Molybdopterin-dependent oxidoreductase</fullName>
    </submittedName>
</protein>
<evidence type="ECO:0000313" key="8">
    <source>
        <dbReference type="Proteomes" id="UP001494902"/>
    </source>
</evidence>
<dbReference type="SUPFAM" id="SSF50692">
    <property type="entry name" value="ADC-like"/>
    <property type="match status" value="1"/>
</dbReference>
<dbReference type="InterPro" id="IPR006656">
    <property type="entry name" value="Mopterin_OxRdtase"/>
</dbReference>
<dbReference type="Gene3D" id="3.40.50.740">
    <property type="match status" value="1"/>
</dbReference>
<keyword evidence="8" id="KW-1185">Reference proteome</keyword>
<dbReference type="InterPro" id="IPR006963">
    <property type="entry name" value="Mopterin_OxRdtase_4Fe-4S_dom"/>
</dbReference>
<dbReference type="Pfam" id="PF01568">
    <property type="entry name" value="Molydop_binding"/>
    <property type="match status" value="1"/>
</dbReference>
<evidence type="ECO:0000256" key="2">
    <source>
        <dbReference type="ARBA" id="ARBA00022723"/>
    </source>
</evidence>
<name>A0ABV1K5X5_9PSEU</name>
<dbReference type="SUPFAM" id="SSF53706">
    <property type="entry name" value="Formate dehydrogenase/DMSO reductase, domains 1-3"/>
    <property type="match status" value="1"/>
</dbReference>
<comment type="caution">
    <text evidence="7">The sequence shown here is derived from an EMBL/GenBank/DDBJ whole genome shotgun (WGS) entry which is preliminary data.</text>
</comment>
<dbReference type="InterPro" id="IPR050612">
    <property type="entry name" value="Prok_Mopterin_Oxidored"/>
</dbReference>
<organism evidence="7 8">
    <name type="scientific">Pseudonocardia nematodicida</name>
    <dbReference type="NCBI Taxonomy" id="1206997"/>
    <lineage>
        <taxon>Bacteria</taxon>
        <taxon>Bacillati</taxon>
        <taxon>Actinomycetota</taxon>
        <taxon>Actinomycetes</taxon>
        <taxon>Pseudonocardiales</taxon>
        <taxon>Pseudonocardiaceae</taxon>
        <taxon>Pseudonocardia</taxon>
    </lineage>
</organism>
<dbReference type="EMBL" id="JBEDNQ010000002">
    <property type="protein sequence ID" value="MEQ3549867.1"/>
    <property type="molecule type" value="Genomic_DNA"/>
</dbReference>
<comment type="similarity">
    <text evidence="1">Belongs to the prokaryotic molybdopterin-containing oxidoreductase family.</text>
</comment>
<dbReference type="PROSITE" id="PS51669">
    <property type="entry name" value="4FE4S_MOW_BIS_MGD"/>
    <property type="match status" value="1"/>
</dbReference>
<feature type="domain" description="4Fe-4S Mo/W bis-MGD-type" evidence="6">
    <location>
        <begin position="24"/>
        <end position="81"/>
    </location>
</feature>
<dbReference type="InterPro" id="IPR006657">
    <property type="entry name" value="MoPterin_dinucl-bd_dom"/>
</dbReference>
<sequence length="741" mass="80416">MKIDGSGNPSVMPAVGRNAPRGTSHSVRTACRYCPGSCGMIATVGEDGRLASLVADREHPLTQGFSCARGLQSAEAMYHPGRILRPLKRTPDGFVEVGLEQALDDIAARLRTILDESGGEAVGVFKGTQTWKNVTAHHTMLAWPRAIGSTRVFTTITIDQSAKQVTMRRMGFWDAGKDRLGDSDVQMIVGGNPFVSVAVANLTYDPVKRLKAALKRGMRLIVVDPRLTETARAADLHLQVRPGEDPTLVAGLLRVVLERGWYDAAFCTEYVGPDRMAALRSAVEPFTLHRVADRTGVDPGLIERAAEMFAREARRGIATAGTGPSMAPRSNLADHLVECLNVVCGRYPRAGDRVTNPGVQNPRRAFRAEVVPADREWERGPFTSTGHGSLFGELMSGVLADEILRTDPGRLRALFVNGGNPAVALPDQTKAVSALKRLDLLVAVEPFMTPTAALCDYVLPPTLQFERADTVSSPHYEPLLEVPFAQYVTGVVRPPVGSEVVDDWYVYWALARRLGVGLTVAGVDLDMERAPSSEDLLAIILRNSHVPLERIRSHPGGHVFDVEPAEVLARRPEAVAQFDVMPPDVAQELGEVAAECTRPVSSGTDDFPFRLTVRRLRGMMNSLGLLQPGVRRRHPYNAAYLNPVDMETLGIENGAGIEIEADNGGRIPAIAEAEPGLRPGCVSMSHCWGGLPEDRLSYVDVGSSTNLLVRTDDVVERINAMPRMTSIPVRVRARAAQTDAV</sequence>
<keyword evidence="3" id="KW-0408">Iron</keyword>
<dbReference type="Gene3D" id="2.40.40.20">
    <property type="match status" value="1"/>
</dbReference>
<reference evidence="7 8" key="1">
    <citation type="submission" date="2024-03" db="EMBL/GenBank/DDBJ databases">
        <title>Draft genome sequence of Pseudonocardia nematodicida JCM 31783.</title>
        <authorList>
            <person name="Butdee W."/>
            <person name="Duangmal K."/>
        </authorList>
    </citation>
    <scope>NUCLEOTIDE SEQUENCE [LARGE SCALE GENOMIC DNA]</scope>
    <source>
        <strain evidence="7 8">JCM 31783</strain>
    </source>
</reference>
<evidence type="ECO:0000259" key="6">
    <source>
        <dbReference type="PROSITE" id="PS51669"/>
    </source>
</evidence>
<dbReference type="RefSeq" id="WP_349296961.1">
    <property type="nucleotide sequence ID" value="NZ_JBEDNQ010000002.1"/>
</dbReference>
<evidence type="ECO:0000256" key="5">
    <source>
        <dbReference type="SAM" id="MobiDB-lite"/>
    </source>
</evidence>
<dbReference type="SMART" id="SM00926">
    <property type="entry name" value="Molybdop_Fe4S4"/>
    <property type="match status" value="1"/>
</dbReference>
<dbReference type="PANTHER" id="PTHR43742:SF6">
    <property type="entry name" value="OXIDOREDUCTASE YYAE-RELATED"/>
    <property type="match status" value="1"/>
</dbReference>
<gene>
    <name evidence="7" type="ORF">WIS52_05245</name>
</gene>
<evidence type="ECO:0000256" key="1">
    <source>
        <dbReference type="ARBA" id="ARBA00010312"/>
    </source>
</evidence>
<dbReference type="Gene3D" id="2.20.25.90">
    <property type="entry name" value="ADC-like domains"/>
    <property type="match status" value="1"/>
</dbReference>
<evidence type="ECO:0000313" key="7">
    <source>
        <dbReference type="EMBL" id="MEQ3549867.1"/>
    </source>
</evidence>